<evidence type="ECO:0000313" key="9">
    <source>
        <dbReference type="Proteomes" id="UP001239215"/>
    </source>
</evidence>
<organism evidence="8 9">
    <name type="scientific">Nocardioides zeae</name>
    <dbReference type="NCBI Taxonomy" id="1457234"/>
    <lineage>
        <taxon>Bacteria</taxon>
        <taxon>Bacillati</taxon>
        <taxon>Actinomycetota</taxon>
        <taxon>Actinomycetes</taxon>
        <taxon>Propionibacteriales</taxon>
        <taxon>Nocardioidaceae</taxon>
        <taxon>Nocardioides</taxon>
    </lineage>
</organism>
<dbReference type="InterPro" id="IPR046373">
    <property type="entry name" value="Acyl-CoA_Oxase/DH_mid-dom_sf"/>
</dbReference>
<dbReference type="PANTHER" id="PTHR43884:SF20">
    <property type="entry name" value="ACYL-COA DEHYDROGENASE FADE28"/>
    <property type="match status" value="1"/>
</dbReference>
<comment type="caution">
    <text evidence="8">The sequence shown here is derived from an EMBL/GenBank/DDBJ whole genome shotgun (WGS) entry which is preliminary data.</text>
</comment>
<comment type="cofactor">
    <cofactor evidence="1">
        <name>FAD</name>
        <dbReference type="ChEBI" id="CHEBI:57692"/>
    </cofactor>
</comment>
<proteinExistence type="inferred from homology"/>
<evidence type="ECO:0000256" key="2">
    <source>
        <dbReference type="ARBA" id="ARBA00009347"/>
    </source>
</evidence>
<dbReference type="Gene3D" id="2.40.110.10">
    <property type="entry name" value="Butyryl-CoA Dehydrogenase, subunit A, domain 2"/>
    <property type="match status" value="1"/>
</dbReference>
<name>A0AAJ1U096_9ACTN</name>
<evidence type="ECO:0000256" key="3">
    <source>
        <dbReference type="ARBA" id="ARBA00022630"/>
    </source>
</evidence>
<evidence type="ECO:0000256" key="5">
    <source>
        <dbReference type="ARBA" id="ARBA00023002"/>
    </source>
</evidence>
<evidence type="ECO:0000256" key="1">
    <source>
        <dbReference type="ARBA" id="ARBA00001974"/>
    </source>
</evidence>
<sequence>MDFELDEEQQALREAARGLLRKRYADFETRRGTVADAPGFDRDTWSRMAEMGLLGLPFAEDDGGMGAGPVEVAVVAEEVGRVIAPEPFLTSVVLAGGLVAAVGTAEQRADLLGGLASGASLVALAHAEPGARWTATATGVSAEQGDGGWRLTGVKEPVPQGAEADVLVVSAALPDGGTGLFTVVADGDGVTRSGYRAPDGSRAARITLDGAPATPLGEAGQDQATAIAAAYDAARVAAAQQAVGAMQVALETTAGYLNSREQFGVPLKRFQALTFRAADLYVAVELARSLALWAAMVHADPDTSATERATAAARAWAQASKAGRLVGQEAIQLHGGIGMTAEYSVGSYTAHLTTLDHLLGDARHHLGLLAATVGDHAEVDPLG</sequence>
<evidence type="ECO:0000259" key="7">
    <source>
        <dbReference type="Pfam" id="PF02771"/>
    </source>
</evidence>
<dbReference type="InterPro" id="IPR013786">
    <property type="entry name" value="AcylCoA_DH/ox_N"/>
</dbReference>
<feature type="domain" description="Acyl-CoA dehydrogenase/oxidase C-terminal" evidence="6">
    <location>
        <begin position="229"/>
        <end position="369"/>
    </location>
</feature>
<dbReference type="GO" id="GO:0050660">
    <property type="term" value="F:flavin adenine dinucleotide binding"/>
    <property type="evidence" value="ECO:0007669"/>
    <property type="project" value="InterPro"/>
</dbReference>
<dbReference type="SUPFAM" id="SSF47203">
    <property type="entry name" value="Acyl-CoA dehydrogenase C-terminal domain-like"/>
    <property type="match status" value="1"/>
</dbReference>
<dbReference type="Pfam" id="PF00441">
    <property type="entry name" value="Acyl-CoA_dh_1"/>
    <property type="match status" value="1"/>
</dbReference>
<accession>A0AAJ1U096</accession>
<dbReference type="PANTHER" id="PTHR43884">
    <property type="entry name" value="ACYL-COA DEHYDROGENASE"/>
    <property type="match status" value="1"/>
</dbReference>
<dbReference type="Gene3D" id="1.10.540.10">
    <property type="entry name" value="Acyl-CoA dehydrogenase/oxidase, N-terminal domain"/>
    <property type="match status" value="1"/>
</dbReference>
<keyword evidence="4" id="KW-0274">FAD</keyword>
<evidence type="ECO:0000313" key="8">
    <source>
        <dbReference type="EMBL" id="MDQ1102913.1"/>
    </source>
</evidence>
<feature type="domain" description="Acyl-CoA dehydrogenase/oxidase N-terminal" evidence="7">
    <location>
        <begin position="7"/>
        <end position="118"/>
    </location>
</feature>
<dbReference type="InterPro" id="IPR009075">
    <property type="entry name" value="AcylCo_DH/oxidase_C"/>
</dbReference>
<evidence type="ECO:0000259" key="6">
    <source>
        <dbReference type="Pfam" id="PF00441"/>
    </source>
</evidence>
<dbReference type="SUPFAM" id="SSF56645">
    <property type="entry name" value="Acyl-CoA dehydrogenase NM domain-like"/>
    <property type="match status" value="1"/>
</dbReference>
<reference evidence="8" key="1">
    <citation type="submission" date="2023-07" db="EMBL/GenBank/DDBJ databases">
        <title>Functional and genomic diversity of the sorghum phyllosphere microbiome.</title>
        <authorList>
            <person name="Shade A."/>
        </authorList>
    </citation>
    <scope>NUCLEOTIDE SEQUENCE</scope>
    <source>
        <strain evidence="8">SORGH_AS_1067</strain>
    </source>
</reference>
<keyword evidence="3" id="KW-0285">Flavoprotein</keyword>
<evidence type="ECO:0000256" key="4">
    <source>
        <dbReference type="ARBA" id="ARBA00022827"/>
    </source>
</evidence>
<dbReference type="CDD" id="cd00567">
    <property type="entry name" value="ACAD"/>
    <property type="match status" value="1"/>
</dbReference>
<dbReference type="RefSeq" id="WP_307198363.1">
    <property type="nucleotide sequence ID" value="NZ_JAUTAN010000001.1"/>
</dbReference>
<dbReference type="InterPro" id="IPR036250">
    <property type="entry name" value="AcylCo_DH-like_C"/>
</dbReference>
<dbReference type="Proteomes" id="UP001239215">
    <property type="component" value="Unassembled WGS sequence"/>
</dbReference>
<dbReference type="EMBL" id="JAUTAN010000001">
    <property type="protein sequence ID" value="MDQ1102913.1"/>
    <property type="molecule type" value="Genomic_DNA"/>
</dbReference>
<dbReference type="Gene3D" id="1.20.140.10">
    <property type="entry name" value="Butyryl-CoA Dehydrogenase, subunit A, domain 3"/>
    <property type="match status" value="1"/>
</dbReference>
<dbReference type="InterPro" id="IPR009100">
    <property type="entry name" value="AcylCoA_DH/oxidase_NM_dom_sf"/>
</dbReference>
<protein>
    <submittedName>
        <fullName evidence="8">Alkylation response protein AidB-like acyl-CoA dehydrogenase</fullName>
    </submittedName>
</protein>
<dbReference type="GO" id="GO:0003995">
    <property type="term" value="F:acyl-CoA dehydrogenase activity"/>
    <property type="evidence" value="ECO:0007669"/>
    <property type="project" value="TreeGrafter"/>
</dbReference>
<dbReference type="AlphaFoldDB" id="A0AAJ1U096"/>
<dbReference type="Pfam" id="PF02771">
    <property type="entry name" value="Acyl-CoA_dh_N"/>
    <property type="match status" value="1"/>
</dbReference>
<dbReference type="InterPro" id="IPR037069">
    <property type="entry name" value="AcylCoA_DH/ox_N_sf"/>
</dbReference>
<comment type="similarity">
    <text evidence="2">Belongs to the acyl-CoA dehydrogenase family.</text>
</comment>
<keyword evidence="5" id="KW-0560">Oxidoreductase</keyword>
<gene>
    <name evidence="8" type="ORF">QE405_000197</name>
</gene>